<name>A0A317XTQ2_9BASI</name>
<feature type="compositionally biased region" description="Basic and acidic residues" evidence="1">
    <location>
        <begin position="228"/>
        <end position="240"/>
    </location>
</feature>
<gene>
    <name evidence="3" type="ORF">BCV70DRAFT_205756</name>
</gene>
<dbReference type="InParanoid" id="A0A317XTQ2"/>
<feature type="region of interest" description="Disordered" evidence="1">
    <location>
        <begin position="27"/>
        <end position="262"/>
    </location>
</feature>
<dbReference type="EMBL" id="KZ819191">
    <property type="protein sequence ID" value="PWZ01173.1"/>
    <property type="molecule type" value="Genomic_DNA"/>
</dbReference>
<feature type="compositionally biased region" description="Basic and acidic residues" evidence="1">
    <location>
        <begin position="209"/>
        <end position="220"/>
    </location>
</feature>
<organism evidence="3 4">
    <name type="scientific">Testicularia cyperi</name>
    <dbReference type="NCBI Taxonomy" id="1882483"/>
    <lineage>
        <taxon>Eukaryota</taxon>
        <taxon>Fungi</taxon>
        <taxon>Dikarya</taxon>
        <taxon>Basidiomycota</taxon>
        <taxon>Ustilaginomycotina</taxon>
        <taxon>Ustilaginomycetes</taxon>
        <taxon>Ustilaginales</taxon>
        <taxon>Anthracoideaceae</taxon>
        <taxon>Testicularia</taxon>
    </lineage>
</organism>
<proteinExistence type="predicted"/>
<evidence type="ECO:0000256" key="1">
    <source>
        <dbReference type="SAM" id="MobiDB-lite"/>
    </source>
</evidence>
<dbReference type="InterPro" id="IPR027911">
    <property type="entry name" value="DUF4604"/>
</dbReference>
<dbReference type="AlphaFoldDB" id="A0A317XTQ2"/>
<sequence length="262" mass="28180">MSGRGGNFKSRSLEYTAPETPNFLRALKAQVASSPRYSQASSSAKNGRKDELDSLLSSGSGAQSESQRSDNLDTGLDSDDEWHGAQIVVLKEGKHLTPQQIQEAKLDQNSPSTTSRPASSTNTNAVVEPPSTKQAAQSGALLKKRKAGSIGIDPSTDDSDHQHAKSLLNSSLHLDTDTHSSRNGNKQRKSNPDASLPGTATTTGGSNLEHVKALLRKDRQQQQQAQAKKQDTTLSKRDQKNQAAKKEKKKSGKGLSFSFDDD</sequence>
<reference evidence="3 4" key="1">
    <citation type="journal article" date="2018" name="Mol. Biol. Evol.">
        <title>Broad Genomic Sampling Reveals a Smut Pathogenic Ancestry of the Fungal Clade Ustilaginomycotina.</title>
        <authorList>
            <person name="Kijpornyongpan T."/>
            <person name="Mondo S.J."/>
            <person name="Barry K."/>
            <person name="Sandor L."/>
            <person name="Lee J."/>
            <person name="Lipzen A."/>
            <person name="Pangilinan J."/>
            <person name="LaButti K."/>
            <person name="Hainaut M."/>
            <person name="Henrissat B."/>
            <person name="Grigoriev I.V."/>
            <person name="Spatafora J.W."/>
            <person name="Aime M.C."/>
        </authorList>
    </citation>
    <scope>NUCLEOTIDE SEQUENCE [LARGE SCALE GENOMIC DNA]</scope>
    <source>
        <strain evidence="3 4">MCA 3645</strain>
    </source>
</reference>
<feature type="compositionally biased region" description="Low complexity" evidence="1">
    <location>
        <begin position="54"/>
        <end position="66"/>
    </location>
</feature>
<dbReference type="Pfam" id="PF15377">
    <property type="entry name" value="DUF4604"/>
    <property type="match status" value="1"/>
</dbReference>
<protein>
    <recommendedName>
        <fullName evidence="2">DUF4604 domain-containing protein</fullName>
    </recommendedName>
</protein>
<feature type="compositionally biased region" description="Low complexity" evidence="1">
    <location>
        <begin position="109"/>
        <end position="125"/>
    </location>
</feature>
<dbReference type="OrthoDB" id="2553298at2759"/>
<accession>A0A317XTQ2</accession>
<evidence type="ECO:0000259" key="2">
    <source>
        <dbReference type="Pfam" id="PF15377"/>
    </source>
</evidence>
<feature type="domain" description="DUF4604" evidence="2">
    <location>
        <begin position="11"/>
        <end position="261"/>
    </location>
</feature>
<feature type="compositionally biased region" description="Low complexity" evidence="1">
    <location>
        <begin position="32"/>
        <end position="44"/>
    </location>
</feature>
<dbReference type="Proteomes" id="UP000246740">
    <property type="component" value="Unassembled WGS sequence"/>
</dbReference>
<keyword evidence="4" id="KW-1185">Reference proteome</keyword>
<evidence type="ECO:0000313" key="3">
    <source>
        <dbReference type="EMBL" id="PWZ01173.1"/>
    </source>
</evidence>
<evidence type="ECO:0000313" key="4">
    <source>
        <dbReference type="Proteomes" id="UP000246740"/>
    </source>
</evidence>